<evidence type="ECO:0000313" key="2">
    <source>
        <dbReference type="Proteomes" id="UP001341840"/>
    </source>
</evidence>
<organism evidence="1 2">
    <name type="scientific">Stylosanthes scabra</name>
    <dbReference type="NCBI Taxonomy" id="79078"/>
    <lineage>
        <taxon>Eukaryota</taxon>
        <taxon>Viridiplantae</taxon>
        <taxon>Streptophyta</taxon>
        <taxon>Embryophyta</taxon>
        <taxon>Tracheophyta</taxon>
        <taxon>Spermatophyta</taxon>
        <taxon>Magnoliopsida</taxon>
        <taxon>eudicotyledons</taxon>
        <taxon>Gunneridae</taxon>
        <taxon>Pentapetalae</taxon>
        <taxon>rosids</taxon>
        <taxon>fabids</taxon>
        <taxon>Fabales</taxon>
        <taxon>Fabaceae</taxon>
        <taxon>Papilionoideae</taxon>
        <taxon>50 kb inversion clade</taxon>
        <taxon>dalbergioids sensu lato</taxon>
        <taxon>Dalbergieae</taxon>
        <taxon>Pterocarpus clade</taxon>
        <taxon>Stylosanthes</taxon>
    </lineage>
</organism>
<evidence type="ECO:0000313" key="1">
    <source>
        <dbReference type="EMBL" id="MED6212484.1"/>
    </source>
</evidence>
<sequence>MKWMELLDPTKLDGCKKYDIEDWTSEQLQDFRNEMISESSSAKATNSVKKH</sequence>
<comment type="caution">
    <text evidence="1">The sequence shown here is derived from an EMBL/GenBank/DDBJ whole genome shotgun (WGS) entry which is preliminary data.</text>
</comment>
<dbReference type="EMBL" id="JASCZI010242991">
    <property type="protein sequence ID" value="MED6212484.1"/>
    <property type="molecule type" value="Genomic_DNA"/>
</dbReference>
<dbReference type="Proteomes" id="UP001341840">
    <property type="component" value="Unassembled WGS sequence"/>
</dbReference>
<keyword evidence="2" id="KW-1185">Reference proteome</keyword>
<protein>
    <submittedName>
        <fullName evidence="1">Uncharacterized protein</fullName>
    </submittedName>
</protein>
<accession>A0ABU6YR65</accession>
<gene>
    <name evidence="1" type="ORF">PIB30_083757</name>
</gene>
<name>A0ABU6YR65_9FABA</name>
<proteinExistence type="predicted"/>
<reference evidence="1 2" key="1">
    <citation type="journal article" date="2023" name="Plants (Basel)">
        <title>Bridging the Gap: Combining Genomics and Transcriptomics Approaches to Understand Stylosanthes scabra, an Orphan Legume from the Brazilian Caatinga.</title>
        <authorList>
            <person name="Ferreira-Neto J.R.C."/>
            <person name="da Silva M.D."/>
            <person name="Binneck E."/>
            <person name="de Melo N.F."/>
            <person name="da Silva R.H."/>
            <person name="de Melo A.L.T.M."/>
            <person name="Pandolfi V."/>
            <person name="Bustamante F.O."/>
            <person name="Brasileiro-Vidal A.C."/>
            <person name="Benko-Iseppon A.M."/>
        </authorList>
    </citation>
    <scope>NUCLEOTIDE SEQUENCE [LARGE SCALE GENOMIC DNA]</scope>
    <source>
        <tissue evidence="1">Leaves</tissue>
    </source>
</reference>